<dbReference type="PANTHER" id="PTHR34185">
    <property type="entry name" value="DIADENYLATE CYCLASE"/>
    <property type="match status" value="1"/>
</dbReference>
<organism evidence="13 14">
    <name type="scientific">Leptospirillum ferrooxidans (strain C2-3)</name>
    <dbReference type="NCBI Taxonomy" id="1162668"/>
    <lineage>
        <taxon>Bacteria</taxon>
        <taxon>Pseudomonadati</taxon>
        <taxon>Nitrospirota</taxon>
        <taxon>Nitrospiria</taxon>
        <taxon>Nitrospirales</taxon>
        <taxon>Nitrospiraceae</taxon>
        <taxon>Leptospirillum</taxon>
    </lineage>
</organism>
<dbReference type="HOGENOM" id="CLU_038561_0_0_0"/>
<keyword evidence="6 10" id="KW-0547">Nucleotide-binding</keyword>
<evidence type="ECO:0000256" key="5">
    <source>
        <dbReference type="ARBA" id="ARBA00022695"/>
    </source>
</evidence>
<evidence type="ECO:0000256" key="8">
    <source>
        <dbReference type="ARBA" id="ARBA00022989"/>
    </source>
</evidence>
<feature type="region of interest" description="Disordered" evidence="11">
    <location>
        <begin position="266"/>
        <end position="302"/>
    </location>
</feature>
<feature type="transmembrane region" description="Helical" evidence="10">
    <location>
        <begin position="33"/>
        <end position="52"/>
    </location>
</feature>
<dbReference type="GO" id="GO:0004016">
    <property type="term" value="F:adenylate cyclase activity"/>
    <property type="evidence" value="ECO:0007669"/>
    <property type="project" value="UniProtKB-UniRule"/>
</dbReference>
<keyword evidence="2 10" id="KW-1003">Cell membrane</keyword>
<name>I0IM56_LEPFC</name>
<evidence type="ECO:0000256" key="1">
    <source>
        <dbReference type="ARBA" id="ARBA00000877"/>
    </source>
</evidence>
<dbReference type="Proteomes" id="UP000007382">
    <property type="component" value="Chromosome"/>
</dbReference>
<dbReference type="GO" id="GO:0006171">
    <property type="term" value="P:cAMP biosynthetic process"/>
    <property type="evidence" value="ECO:0007669"/>
    <property type="project" value="InterPro"/>
</dbReference>
<sequence>MLGLNITWHSIVDICAVWFIIYQILLLLRGSRAFQMVVGILVFLFIYLFSRLLKLDTLNWMITSFWSQLILAVLILFQPEIRRALARVGKSPLLLGFRLSETSLDIDEILKTLQTLSKRGMGAIIVLERNNDLSDVVEVGTTIDATISQELLTSIFLSYSPLHDGAVIIRQNRILAAGCFLPISLSGDVSRHLGTRHRAAIGITEETDALALVVSEETGQISHVIAGRIHPMANMTDLRSILVRLFRKQQPSRLAIRAALFRQKVEQKMGGKTDSYGGKRPYSKQIAPQDRYLDPEKKDLEK</sequence>
<reference evidence="13 14" key="1">
    <citation type="journal article" date="2012" name="J. Bacteriol.">
        <title>Complete Genome Sequence of Leptospirillum ferrooxidans Strain C2-3, Isolated from a Fresh Volcanic Ash Deposit on the Island of Miyake, Japan.</title>
        <authorList>
            <person name="Fujimura R."/>
            <person name="Sato Y."/>
            <person name="Nishizawa T."/>
            <person name="Oshima K."/>
            <person name="Kim S.-W."/>
            <person name="Hattori M."/>
            <person name="Kamijo T."/>
            <person name="Ohta H."/>
        </authorList>
    </citation>
    <scope>NUCLEOTIDE SEQUENCE [LARGE SCALE GENOMIC DNA]</scope>
    <source>
        <strain evidence="13 14">C2-3</strain>
    </source>
</reference>
<keyword evidence="3 10" id="KW-0808">Transferase</keyword>
<evidence type="ECO:0000313" key="14">
    <source>
        <dbReference type="Proteomes" id="UP000007382"/>
    </source>
</evidence>
<dbReference type="InterPro" id="IPR003390">
    <property type="entry name" value="DNA_integrity_scan_DisA_N"/>
</dbReference>
<evidence type="ECO:0000256" key="3">
    <source>
        <dbReference type="ARBA" id="ARBA00022679"/>
    </source>
</evidence>
<dbReference type="InterPro" id="IPR034701">
    <property type="entry name" value="CdaA"/>
</dbReference>
<dbReference type="NCBIfam" id="TIGR00159">
    <property type="entry name" value="diadenylate cyclase CdaA"/>
    <property type="match status" value="1"/>
</dbReference>
<evidence type="ECO:0000313" key="13">
    <source>
        <dbReference type="EMBL" id="BAM06355.1"/>
    </source>
</evidence>
<comment type="caution">
    <text evidence="10">Lacks conserved residue(s) required for the propagation of feature annotation.</text>
</comment>
<dbReference type="SUPFAM" id="SSF143597">
    <property type="entry name" value="YojJ-like"/>
    <property type="match status" value="1"/>
</dbReference>
<dbReference type="InterPro" id="IPR050338">
    <property type="entry name" value="DisA"/>
</dbReference>
<comment type="subunit">
    <text evidence="10">Probably a homodimer.</text>
</comment>
<evidence type="ECO:0000256" key="6">
    <source>
        <dbReference type="ARBA" id="ARBA00022741"/>
    </source>
</evidence>
<dbReference type="PANTHER" id="PTHR34185:SF1">
    <property type="entry name" value="DIADENYLATE CYCLASE"/>
    <property type="match status" value="1"/>
</dbReference>
<dbReference type="PIRSF" id="PIRSF004793">
    <property type="entry name" value="UCP004793"/>
    <property type="match status" value="1"/>
</dbReference>
<keyword evidence="4 10" id="KW-0812">Transmembrane</keyword>
<keyword evidence="8 10" id="KW-1133">Transmembrane helix</keyword>
<dbReference type="eggNOG" id="COG1624">
    <property type="taxonomic scope" value="Bacteria"/>
</dbReference>
<proteinExistence type="inferred from homology"/>
<comment type="similarity">
    <text evidence="10">Belongs to the adenylate cyclase family. DacA/CdaA subfamily.</text>
</comment>
<protein>
    <recommendedName>
        <fullName evidence="10">Diadenylate cyclase</fullName>
        <shortName evidence="10">DAC</shortName>
        <ecNumber evidence="10">2.7.7.85</ecNumber>
    </recommendedName>
    <alternativeName>
        <fullName evidence="10">Cyclic-di-AMP synthase</fullName>
        <shortName evidence="10">c-di-AMP synthase</shortName>
    </alternativeName>
</protein>
<dbReference type="STRING" id="1162668.LFE_0640"/>
<evidence type="ECO:0000256" key="10">
    <source>
        <dbReference type="HAMAP-Rule" id="MF_01499"/>
    </source>
</evidence>
<dbReference type="Pfam" id="PF19293">
    <property type="entry name" value="CdaA_N"/>
    <property type="match status" value="1"/>
</dbReference>
<evidence type="ECO:0000259" key="12">
    <source>
        <dbReference type="PROSITE" id="PS51794"/>
    </source>
</evidence>
<dbReference type="GO" id="GO:0005524">
    <property type="term" value="F:ATP binding"/>
    <property type="evidence" value="ECO:0007669"/>
    <property type="project" value="UniProtKB-UniRule"/>
</dbReference>
<feature type="transmembrane region" description="Helical" evidence="10">
    <location>
        <begin position="6"/>
        <end position="26"/>
    </location>
</feature>
<keyword evidence="14" id="KW-1185">Reference proteome</keyword>
<dbReference type="PROSITE" id="PS51794">
    <property type="entry name" value="DAC"/>
    <property type="match status" value="1"/>
</dbReference>
<dbReference type="OrthoDB" id="9807385at2"/>
<dbReference type="InterPro" id="IPR014046">
    <property type="entry name" value="C-di-AMP_synthase"/>
</dbReference>
<dbReference type="EMBL" id="AP012342">
    <property type="protein sequence ID" value="BAM06355.1"/>
    <property type="molecule type" value="Genomic_DNA"/>
</dbReference>
<dbReference type="InterPro" id="IPR045585">
    <property type="entry name" value="CdaA_N"/>
</dbReference>
<comment type="function">
    <text evidence="10">Catalyzes the condensation of 2 ATP molecules into cyclic di-AMP (c-di-AMP), a second messenger used to regulate differing processes in different bacteria.</text>
</comment>
<comment type="catalytic activity">
    <reaction evidence="1 10">
        <text>2 ATP = 3',3'-c-di-AMP + 2 diphosphate</text>
        <dbReference type="Rhea" id="RHEA:35655"/>
        <dbReference type="ChEBI" id="CHEBI:30616"/>
        <dbReference type="ChEBI" id="CHEBI:33019"/>
        <dbReference type="ChEBI" id="CHEBI:71500"/>
        <dbReference type="EC" id="2.7.7.85"/>
    </reaction>
</comment>
<evidence type="ECO:0000256" key="2">
    <source>
        <dbReference type="ARBA" id="ARBA00022475"/>
    </source>
</evidence>
<dbReference type="RefSeq" id="WP_014448847.1">
    <property type="nucleotide sequence ID" value="NC_017094.1"/>
</dbReference>
<evidence type="ECO:0000256" key="4">
    <source>
        <dbReference type="ARBA" id="ARBA00022692"/>
    </source>
</evidence>
<dbReference type="EC" id="2.7.7.85" evidence="10"/>
<reference evidence="14" key="2">
    <citation type="submission" date="2012-03" db="EMBL/GenBank/DDBJ databases">
        <title>The complete genome sequence of the pioneer microbe on fresh volcanic deposit, Leptospirillum ferrooxidans strain C2-3.</title>
        <authorList>
            <person name="Fujimura R."/>
            <person name="Sato Y."/>
            <person name="Nishizawa T."/>
            <person name="Nanba K."/>
            <person name="Oshima K."/>
            <person name="Hattori M."/>
            <person name="Kamijo T."/>
            <person name="Ohta H."/>
        </authorList>
    </citation>
    <scope>NUCLEOTIDE SEQUENCE [LARGE SCALE GENOMIC DNA]</scope>
    <source>
        <strain evidence="14">C2-3</strain>
    </source>
</reference>
<dbReference type="FunFam" id="3.40.1700.10:FF:000002">
    <property type="entry name" value="Diadenylate cyclase"/>
    <property type="match status" value="1"/>
</dbReference>
<dbReference type="GO" id="GO:0106408">
    <property type="term" value="F:diadenylate cyclase activity"/>
    <property type="evidence" value="ECO:0007669"/>
    <property type="project" value="UniProtKB-EC"/>
</dbReference>
<accession>I0IM56</accession>
<evidence type="ECO:0000256" key="11">
    <source>
        <dbReference type="SAM" id="MobiDB-lite"/>
    </source>
</evidence>
<evidence type="ECO:0000256" key="7">
    <source>
        <dbReference type="ARBA" id="ARBA00022840"/>
    </source>
</evidence>
<gene>
    <name evidence="10" type="primary">dacA</name>
    <name evidence="13" type="ordered locus">LFE_0640</name>
</gene>
<dbReference type="InterPro" id="IPR036888">
    <property type="entry name" value="DNA_integrity_DisA_N_sf"/>
</dbReference>
<evidence type="ECO:0000256" key="9">
    <source>
        <dbReference type="ARBA" id="ARBA00023136"/>
    </source>
</evidence>
<keyword evidence="7 10" id="KW-0067">ATP-binding</keyword>
<keyword evidence="10" id="KW-0997">Cell inner membrane</keyword>
<dbReference type="AlphaFoldDB" id="I0IM56"/>
<dbReference type="Pfam" id="PF02457">
    <property type="entry name" value="DAC"/>
    <property type="match status" value="1"/>
</dbReference>
<feature type="domain" description="DAC" evidence="12">
    <location>
        <begin position="78"/>
        <end position="237"/>
    </location>
</feature>
<keyword evidence="9 10" id="KW-0472">Membrane</keyword>
<dbReference type="PATRIC" id="fig|1162668.3.peg.746"/>
<dbReference type="Gene3D" id="3.40.1700.10">
    <property type="entry name" value="DNA integrity scanning protein, DisA, N-terminal domain"/>
    <property type="match status" value="1"/>
</dbReference>
<dbReference type="HAMAP" id="MF_01499">
    <property type="entry name" value="DacA"/>
    <property type="match status" value="1"/>
</dbReference>
<keyword evidence="5 10" id="KW-0548">Nucleotidyltransferase</keyword>
<feature type="transmembrane region" description="Helical" evidence="10">
    <location>
        <begin position="58"/>
        <end position="77"/>
    </location>
</feature>
<dbReference type="KEGG" id="lfc:LFE_0640"/>
<feature type="compositionally biased region" description="Basic and acidic residues" evidence="11">
    <location>
        <begin position="291"/>
        <end position="302"/>
    </location>
</feature>